<keyword evidence="3 5" id="KW-1133">Transmembrane helix</keyword>
<dbReference type="PATRIC" id="fig|544718.51.peg.1876"/>
<evidence type="ECO:0000256" key="1">
    <source>
        <dbReference type="ARBA" id="ARBA00004141"/>
    </source>
</evidence>
<gene>
    <name evidence="6" type="ORF">AAX29_01910</name>
</gene>
<dbReference type="RefSeq" id="WP_066187524.1">
    <property type="nucleotide sequence ID" value="NZ_LCUJ01000010.1"/>
</dbReference>
<feature type="transmembrane region" description="Helical" evidence="5">
    <location>
        <begin position="70"/>
        <end position="97"/>
    </location>
</feature>
<keyword evidence="2 5" id="KW-0812">Transmembrane</keyword>
<feature type="transmembrane region" description="Helical" evidence="5">
    <location>
        <begin position="220"/>
        <end position="242"/>
    </location>
</feature>
<proteinExistence type="predicted"/>
<accession>A0A1C0B518</accession>
<dbReference type="STRING" id="544718.AAX25_00477"/>
<name>A0A1C0B518_9BACT</name>
<comment type="subcellular location">
    <subcellularLocation>
        <location evidence="1">Membrane</location>
        <topology evidence="1">Multi-pass membrane protein</topology>
    </subcellularLocation>
</comment>
<evidence type="ECO:0000256" key="5">
    <source>
        <dbReference type="SAM" id="Phobius"/>
    </source>
</evidence>
<feature type="transmembrane region" description="Helical" evidence="5">
    <location>
        <begin position="103"/>
        <end position="127"/>
    </location>
</feature>
<keyword evidence="4 5" id="KW-0472">Membrane</keyword>
<evidence type="ECO:0000256" key="2">
    <source>
        <dbReference type="ARBA" id="ARBA00022692"/>
    </source>
</evidence>
<feature type="transmembrane region" description="Helical" evidence="5">
    <location>
        <begin position="22"/>
        <end position="49"/>
    </location>
</feature>
<evidence type="ECO:0000313" key="7">
    <source>
        <dbReference type="Proteomes" id="UP000093281"/>
    </source>
</evidence>
<dbReference type="Pfam" id="PF07264">
    <property type="entry name" value="EI24"/>
    <property type="match status" value="1"/>
</dbReference>
<reference evidence="7" key="1">
    <citation type="submission" date="2015-05" db="EMBL/GenBank/DDBJ databases">
        <authorList>
            <person name="Rovetto F."/>
            <person name="Cocolin L."/>
            <person name="Illeghems K."/>
            <person name="Van Nieuwerburgh F."/>
            <person name="Houf K."/>
        </authorList>
    </citation>
    <scope>NUCLEOTIDE SEQUENCE [LARGE SCALE GENOMIC DNA]</scope>
    <source>
        <strain evidence="7">DU22</strain>
    </source>
</reference>
<dbReference type="EMBL" id="LCUJ01000010">
    <property type="protein sequence ID" value="OCL97550.1"/>
    <property type="molecule type" value="Genomic_DNA"/>
</dbReference>
<sequence length="256" mass="29989">MNEIELISKSVKDFFSSSMLKIALVPLILTMVLLYIMFFTFAGFGIEGLKLIAENAQSNGEIIIDENLPFYTVWFTYLIVFIFKYSITAWIAGFLFYTIGTIFVFHISIIFTLLIIGFLTPLIVGNLHKKYYSHLELKAFGNIFNATTTTLKAIFVMLFLYILFIPIYFIPIINLLAFYLPLYYFFHKLLNFDVASTILSKDEYEKIYTKNSSYFRLRTLGLYFISTIPFITLFVAVFYVIYLSHLYFIKLEELRK</sequence>
<evidence type="ECO:0000256" key="4">
    <source>
        <dbReference type="ARBA" id="ARBA00023136"/>
    </source>
</evidence>
<evidence type="ECO:0008006" key="8">
    <source>
        <dbReference type="Google" id="ProtNLM"/>
    </source>
</evidence>
<comment type="caution">
    <text evidence="6">The sequence shown here is derived from an EMBL/GenBank/DDBJ whole genome shotgun (WGS) entry which is preliminary data.</text>
</comment>
<dbReference type="Proteomes" id="UP000093281">
    <property type="component" value="Unassembled WGS sequence"/>
</dbReference>
<dbReference type="AlphaFoldDB" id="A0A1C0B518"/>
<dbReference type="InterPro" id="IPR059112">
    <property type="entry name" value="CysZ/EI24"/>
</dbReference>
<evidence type="ECO:0000313" key="6">
    <source>
        <dbReference type="EMBL" id="OCL97550.1"/>
    </source>
</evidence>
<protein>
    <recommendedName>
        <fullName evidence="8">EI24 domain-containing protein</fullName>
    </recommendedName>
</protein>
<organism evidence="6 7">
    <name type="scientific">Aliarcobacter thereius</name>
    <dbReference type="NCBI Taxonomy" id="544718"/>
    <lineage>
        <taxon>Bacteria</taxon>
        <taxon>Pseudomonadati</taxon>
        <taxon>Campylobacterota</taxon>
        <taxon>Epsilonproteobacteria</taxon>
        <taxon>Campylobacterales</taxon>
        <taxon>Arcobacteraceae</taxon>
        <taxon>Aliarcobacter</taxon>
    </lineage>
</organism>
<dbReference type="OrthoDB" id="5333350at2"/>
<evidence type="ECO:0000256" key="3">
    <source>
        <dbReference type="ARBA" id="ARBA00022989"/>
    </source>
</evidence>